<accession>A0ABU8F1D0</accession>
<evidence type="ECO:0000313" key="3">
    <source>
        <dbReference type="Proteomes" id="UP001364890"/>
    </source>
</evidence>
<evidence type="ECO:0000256" key="1">
    <source>
        <dbReference type="SAM" id="SignalP"/>
    </source>
</evidence>
<gene>
    <name evidence="2" type="ORF">WAX74_04025</name>
</gene>
<name>A0ABU8F1D0_9BACI</name>
<feature type="signal peptide" evidence="1">
    <location>
        <begin position="1"/>
        <end position="23"/>
    </location>
</feature>
<evidence type="ECO:0000313" key="2">
    <source>
        <dbReference type="EMBL" id="MEI4768825.1"/>
    </source>
</evidence>
<dbReference type="EMBL" id="JBAWSY010000002">
    <property type="protein sequence ID" value="MEI4768825.1"/>
    <property type="molecule type" value="Genomic_DNA"/>
</dbReference>
<feature type="chain" id="PRO_5046394903" evidence="1">
    <location>
        <begin position="24"/>
        <end position="228"/>
    </location>
</feature>
<proteinExistence type="predicted"/>
<sequence length="228" mass="24903">MFNKIFKIIFLFVLALGVSTYNAETADAATKVMWGKTELKLGQIGKVTILTDTTLVKLEGDGSLSTVRAMKKGEEYRVYSYKNNHGGLYGLGGGSFVQKNTKVKYETPSKSKLALLNGPAFNSGSVWEGTYTANQGETKVTLTVKEETVEFAFGPTLGNPTVPEGKFVMFYEYDSVTGALSLEQGKWIQKPNGYRMLDMVGSVSGDYYTGVLLDGNSVEGKFSVKKIK</sequence>
<dbReference type="Proteomes" id="UP001364890">
    <property type="component" value="Unassembled WGS sequence"/>
</dbReference>
<keyword evidence="3" id="KW-1185">Reference proteome</keyword>
<protein>
    <submittedName>
        <fullName evidence="2">Uncharacterized protein</fullName>
    </submittedName>
</protein>
<reference evidence="2 3" key="1">
    <citation type="submission" date="2024-01" db="EMBL/GenBank/DDBJ databases">
        <title>Seven novel Bacillus-like species.</title>
        <authorList>
            <person name="Liu G."/>
        </authorList>
    </citation>
    <scope>NUCLEOTIDE SEQUENCE [LARGE SCALE GENOMIC DNA]</scope>
    <source>
        <strain evidence="2 3">FJAT-51614</strain>
    </source>
</reference>
<comment type="caution">
    <text evidence="2">The sequence shown here is derived from an EMBL/GenBank/DDBJ whole genome shotgun (WGS) entry which is preliminary data.</text>
</comment>
<keyword evidence="1" id="KW-0732">Signal</keyword>
<organism evidence="2 3">
    <name type="scientific">Psychrobacillus mangrovi</name>
    <dbReference type="NCBI Taxonomy" id="3117745"/>
    <lineage>
        <taxon>Bacteria</taxon>
        <taxon>Bacillati</taxon>
        <taxon>Bacillota</taxon>
        <taxon>Bacilli</taxon>
        <taxon>Bacillales</taxon>
        <taxon>Bacillaceae</taxon>
        <taxon>Psychrobacillus</taxon>
    </lineage>
</organism>
<dbReference type="RefSeq" id="WP_336496378.1">
    <property type="nucleotide sequence ID" value="NZ_JBAWSY010000002.1"/>
</dbReference>